<dbReference type="InterPro" id="IPR051193">
    <property type="entry name" value="GPCR_endothelin_rcpt"/>
</dbReference>
<dbReference type="GO" id="GO:0048484">
    <property type="term" value="P:enteric nervous system development"/>
    <property type="evidence" value="ECO:0007669"/>
    <property type="project" value="InterPro"/>
</dbReference>
<sequence length="264" mass="28015">MDMSMAFPVLHVLQVVIYMACTGTCQTNIMTQFPGTGAPVATQPTGLPGSGAPAHATLSDGSSLFFPVSVNTPAPVPPSTRPPAADPLSTSSPGPVQNSSGPQPLKPHSNGSLAPDPRYVRPPKREQSNSSVRIQKVPPCTSSTPISIQSHFKYINTAISCIVFVVGIVGNATLLRIIYKHKCMRNGPNALIASLALGDLIYVIIDIPVNVYKLQMMQWPFADYSFGHFLCKTVPVPAEVLIGNHCIQSNGPQCGQVQSSGLLE</sequence>
<protein>
    <recommendedName>
        <fullName evidence="12">G-protein coupled receptors family 1 profile domain-containing protein</fullName>
    </recommendedName>
</protein>
<feature type="compositionally biased region" description="Pro residues" evidence="9">
    <location>
        <begin position="74"/>
        <end position="85"/>
    </location>
</feature>
<keyword evidence="4 10" id="KW-1133">Transmembrane helix</keyword>
<dbReference type="Proteomes" id="UP001152622">
    <property type="component" value="Chromosome 20"/>
</dbReference>
<evidence type="ECO:0000313" key="13">
    <source>
        <dbReference type="EMBL" id="KAJ8335698.1"/>
    </source>
</evidence>
<feature type="compositionally biased region" description="Polar residues" evidence="9">
    <location>
        <begin position="88"/>
        <end position="102"/>
    </location>
</feature>
<keyword evidence="7" id="KW-0675">Receptor</keyword>
<dbReference type="PANTHER" id="PTHR46099">
    <property type="entry name" value="G_PROTEIN_RECEP_F1_2 DOMAIN-CONTAINING PROTEIN"/>
    <property type="match status" value="1"/>
</dbReference>
<feature type="signal peptide" evidence="11">
    <location>
        <begin position="1"/>
        <end position="27"/>
    </location>
</feature>
<evidence type="ECO:0000256" key="4">
    <source>
        <dbReference type="ARBA" id="ARBA00022989"/>
    </source>
</evidence>
<dbReference type="GO" id="GO:0004962">
    <property type="term" value="F:endothelin receptor activity"/>
    <property type="evidence" value="ECO:0007669"/>
    <property type="project" value="InterPro"/>
</dbReference>
<comment type="subcellular location">
    <subcellularLocation>
        <location evidence="1">Cell membrane</location>
        <topology evidence="1">Multi-pass membrane protein</topology>
    </subcellularLocation>
</comment>
<feature type="domain" description="G-protein coupled receptors family 1 profile" evidence="12">
    <location>
        <begin position="170"/>
        <end position="232"/>
    </location>
</feature>
<gene>
    <name evidence="13" type="ORF">SKAU_G00390400</name>
</gene>
<keyword evidence="11" id="KW-0732">Signal</keyword>
<evidence type="ECO:0000256" key="5">
    <source>
        <dbReference type="ARBA" id="ARBA00023040"/>
    </source>
</evidence>
<dbReference type="InterPro" id="IPR000499">
    <property type="entry name" value="Endthln_rcpt"/>
</dbReference>
<dbReference type="PANTHER" id="PTHR46099:SF2">
    <property type="entry name" value="ENDOTHELIN-1 RECEPTOR"/>
    <property type="match status" value="1"/>
</dbReference>
<feature type="transmembrane region" description="Helical" evidence="10">
    <location>
        <begin position="190"/>
        <end position="211"/>
    </location>
</feature>
<dbReference type="GO" id="GO:0042310">
    <property type="term" value="P:vasoconstriction"/>
    <property type="evidence" value="ECO:0007669"/>
    <property type="project" value="InterPro"/>
</dbReference>
<dbReference type="InterPro" id="IPR017452">
    <property type="entry name" value="GPCR_Rhodpsn_7TM"/>
</dbReference>
<comment type="caution">
    <text evidence="13">The sequence shown here is derived from an EMBL/GenBank/DDBJ whole genome shotgun (WGS) entry which is preliminary data.</text>
</comment>
<keyword evidence="8" id="KW-0807">Transducer</keyword>
<dbReference type="EMBL" id="JAINUF010000020">
    <property type="protein sequence ID" value="KAJ8335698.1"/>
    <property type="molecule type" value="Genomic_DNA"/>
</dbReference>
<name>A0A9Q1IBJ3_SYNKA</name>
<evidence type="ECO:0000256" key="2">
    <source>
        <dbReference type="ARBA" id="ARBA00022475"/>
    </source>
</evidence>
<dbReference type="InterPro" id="IPR000276">
    <property type="entry name" value="GPCR_Rhodpsn"/>
</dbReference>
<proteinExistence type="predicted"/>
<evidence type="ECO:0000256" key="3">
    <source>
        <dbReference type="ARBA" id="ARBA00022692"/>
    </source>
</evidence>
<dbReference type="SUPFAM" id="SSF81321">
    <property type="entry name" value="Family A G protein-coupled receptor-like"/>
    <property type="match status" value="1"/>
</dbReference>
<dbReference type="GO" id="GO:0005886">
    <property type="term" value="C:plasma membrane"/>
    <property type="evidence" value="ECO:0007669"/>
    <property type="project" value="UniProtKB-SubCell"/>
</dbReference>
<dbReference type="PROSITE" id="PS50262">
    <property type="entry name" value="G_PROTEIN_RECEP_F1_2"/>
    <property type="match status" value="1"/>
</dbReference>
<feature type="chain" id="PRO_5040148451" description="G-protein coupled receptors family 1 profile domain-containing protein" evidence="11">
    <location>
        <begin position="28"/>
        <end position="264"/>
    </location>
</feature>
<keyword evidence="14" id="KW-1185">Reference proteome</keyword>
<keyword evidence="6 10" id="KW-0472">Membrane</keyword>
<evidence type="ECO:0000256" key="9">
    <source>
        <dbReference type="SAM" id="MobiDB-lite"/>
    </source>
</evidence>
<dbReference type="PRINTS" id="PR00366">
    <property type="entry name" value="ENDOTHELINR"/>
</dbReference>
<keyword evidence="5" id="KW-0297">G-protein coupled receptor</keyword>
<evidence type="ECO:0000256" key="6">
    <source>
        <dbReference type="ARBA" id="ARBA00023136"/>
    </source>
</evidence>
<dbReference type="PRINTS" id="PR00237">
    <property type="entry name" value="GPCRRHODOPSN"/>
</dbReference>
<evidence type="ECO:0000256" key="10">
    <source>
        <dbReference type="SAM" id="Phobius"/>
    </source>
</evidence>
<dbReference type="OrthoDB" id="10049706at2759"/>
<dbReference type="AlphaFoldDB" id="A0A9Q1IBJ3"/>
<dbReference type="GO" id="GO:0048066">
    <property type="term" value="P:developmental pigmentation"/>
    <property type="evidence" value="ECO:0007669"/>
    <property type="project" value="TreeGrafter"/>
</dbReference>
<accession>A0A9Q1IBJ3</accession>
<keyword evidence="2" id="KW-1003">Cell membrane</keyword>
<organism evidence="13 14">
    <name type="scientific">Synaphobranchus kaupii</name>
    <name type="common">Kaup's arrowtooth eel</name>
    <dbReference type="NCBI Taxonomy" id="118154"/>
    <lineage>
        <taxon>Eukaryota</taxon>
        <taxon>Metazoa</taxon>
        <taxon>Chordata</taxon>
        <taxon>Craniata</taxon>
        <taxon>Vertebrata</taxon>
        <taxon>Euteleostomi</taxon>
        <taxon>Actinopterygii</taxon>
        <taxon>Neopterygii</taxon>
        <taxon>Teleostei</taxon>
        <taxon>Anguilliformes</taxon>
        <taxon>Synaphobranchidae</taxon>
        <taxon>Synaphobranchus</taxon>
    </lineage>
</organism>
<evidence type="ECO:0000259" key="12">
    <source>
        <dbReference type="PROSITE" id="PS50262"/>
    </source>
</evidence>
<evidence type="ECO:0000313" key="14">
    <source>
        <dbReference type="Proteomes" id="UP001152622"/>
    </source>
</evidence>
<keyword evidence="3 10" id="KW-0812">Transmembrane</keyword>
<dbReference type="Gene3D" id="1.20.1070.10">
    <property type="entry name" value="Rhodopsin 7-helix transmembrane proteins"/>
    <property type="match status" value="1"/>
</dbReference>
<reference evidence="13" key="1">
    <citation type="journal article" date="2023" name="Science">
        <title>Genome structures resolve the early diversification of teleost fishes.</title>
        <authorList>
            <person name="Parey E."/>
            <person name="Louis A."/>
            <person name="Montfort J."/>
            <person name="Bouchez O."/>
            <person name="Roques C."/>
            <person name="Iampietro C."/>
            <person name="Lluch J."/>
            <person name="Castinel A."/>
            <person name="Donnadieu C."/>
            <person name="Desvignes T."/>
            <person name="Floi Bucao C."/>
            <person name="Jouanno E."/>
            <person name="Wen M."/>
            <person name="Mejri S."/>
            <person name="Dirks R."/>
            <person name="Jansen H."/>
            <person name="Henkel C."/>
            <person name="Chen W.J."/>
            <person name="Zahm M."/>
            <person name="Cabau C."/>
            <person name="Klopp C."/>
            <person name="Thompson A.W."/>
            <person name="Robinson-Rechavi M."/>
            <person name="Braasch I."/>
            <person name="Lecointre G."/>
            <person name="Bobe J."/>
            <person name="Postlethwait J.H."/>
            <person name="Berthelot C."/>
            <person name="Roest Crollius H."/>
            <person name="Guiguen Y."/>
        </authorList>
    </citation>
    <scope>NUCLEOTIDE SEQUENCE</scope>
    <source>
        <strain evidence="13">WJC10195</strain>
    </source>
</reference>
<feature type="region of interest" description="Disordered" evidence="9">
    <location>
        <begin position="69"/>
        <end position="137"/>
    </location>
</feature>
<dbReference type="GO" id="GO:0008217">
    <property type="term" value="P:regulation of blood pressure"/>
    <property type="evidence" value="ECO:0007669"/>
    <property type="project" value="InterPro"/>
</dbReference>
<evidence type="ECO:0000256" key="11">
    <source>
        <dbReference type="SAM" id="SignalP"/>
    </source>
</evidence>
<evidence type="ECO:0000256" key="8">
    <source>
        <dbReference type="ARBA" id="ARBA00023224"/>
    </source>
</evidence>
<feature type="transmembrane region" description="Helical" evidence="10">
    <location>
        <begin position="154"/>
        <end position="178"/>
    </location>
</feature>
<evidence type="ECO:0000256" key="1">
    <source>
        <dbReference type="ARBA" id="ARBA00004651"/>
    </source>
</evidence>
<evidence type="ECO:0000256" key="7">
    <source>
        <dbReference type="ARBA" id="ARBA00023170"/>
    </source>
</evidence>